<gene>
    <name evidence="6" type="ORF">Y1Q_0010568</name>
</gene>
<dbReference type="GO" id="GO:0008023">
    <property type="term" value="C:transcription elongation factor complex"/>
    <property type="evidence" value="ECO:0007669"/>
    <property type="project" value="TreeGrafter"/>
</dbReference>
<accession>A0A151MUR7</accession>
<dbReference type="GO" id="GO:0042795">
    <property type="term" value="P:snRNA transcription by RNA polymerase II"/>
    <property type="evidence" value="ECO:0007669"/>
    <property type="project" value="TreeGrafter"/>
</dbReference>
<name>A0A151MUR7_ALLMI</name>
<organism evidence="6 7">
    <name type="scientific">Alligator mississippiensis</name>
    <name type="common">American alligator</name>
    <dbReference type="NCBI Taxonomy" id="8496"/>
    <lineage>
        <taxon>Eukaryota</taxon>
        <taxon>Metazoa</taxon>
        <taxon>Chordata</taxon>
        <taxon>Craniata</taxon>
        <taxon>Vertebrata</taxon>
        <taxon>Euteleostomi</taxon>
        <taxon>Archelosauria</taxon>
        <taxon>Archosauria</taxon>
        <taxon>Crocodylia</taxon>
        <taxon>Alligatoridae</taxon>
        <taxon>Alligatorinae</taxon>
        <taxon>Alligator</taxon>
    </lineage>
</organism>
<dbReference type="GO" id="GO:0032968">
    <property type="term" value="P:positive regulation of transcription elongation by RNA polymerase II"/>
    <property type="evidence" value="ECO:0007669"/>
    <property type="project" value="TreeGrafter"/>
</dbReference>
<evidence type="ECO:0000313" key="7">
    <source>
        <dbReference type="Proteomes" id="UP000050525"/>
    </source>
</evidence>
<dbReference type="SUPFAM" id="SSF144292">
    <property type="entry name" value="occludin/ELL-like"/>
    <property type="match status" value="1"/>
</dbReference>
<evidence type="ECO:0000256" key="3">
    <source>
        <dbReference type="SAM" id="Coils"/>
    </source>
</evidence>
<keyword evidence="3" id="KW-0175">Coiled coil</keyword>
<dbReference type="Proteomes" id="UP000050525">
    <property type="component" value="Unassembled WGS sequence"/>
</dbReference>
<evidence type="ECO:0000256" key="4">
    <source>
        <dbReference type="SAM" id="MobiDB-lite"/>
    </source>
</evidence>
<proteinExistence type="inferred from homology"/>
<feature type="compositionally biased region" description="Basic residues" evidence="4">
    <location>
        <begin position="100"/>
        <end position="109"/>
    </location>
</feature>
<dbReference type="GO" id="GO:0000987">
    <property type="term" value="F:cis-regulatory region sequence-specific DNA binding"/>
    <property type="evidence" value="ECO:0007669"/>
    <property type="project" value="TreeGrafter"/>
</dbReference>
<evidence type="ECO:0000313" key="6">
    <source>
        <dbReference type="EMBL" id="KYO28260.1"/>
    </source>
</evidence>
<reference evidence="6 7" key="1">
    <citation type="journal article" date="2012" name="Genome Biol.">
        <title>Sequencing three crocodilian genomes to illuminate the evolution of archosaurs and amniotes.</title>
        <authorList>
            <person name="St John J.A."/>
            <person name="Braun E.L."/>
            <person name="Isberg S.R."/>
            <person name="Miles L.G."/>
            <person name="Chong A.Y."/>
            <person name="Gongora J."/>
            <person name="Dalzell P."/>
            <person name="Moran C."/>
            <person name="Bed'hom B."/>
            <person name="Abzhanov A."/>
            <person name="Burgess S.C."/>
            <person name="Cooksey A.M."/>
            <person name="Castoe T.A."/>
            <person name="Crawford N.G."/>
            <person name="Densmore L.D."/>
            <person name="Drew J.C."/>
            <person name="Edwards S.V."/>
            <person name="Faircloth B.C."/>
            <person name="Fujita M.K."/>
            <person name="Greenwold M.J."/>
            <person name="Hoffmann F.G."/>
            <person name="Howard J.M."/>
            <person name="Iguchi T."/>
            <person name="Janes D.E."/>
            <person name="Khan S.Y."/>
            <person name="Kohno S."/>
            <person name="de Koning A.J."/>
            <person name="Lance S.L."/>
            <person name="McCarthy F.M."/>
            <person name="McCormack J.E."/>
            <person name="Merchant M.E."/>
            <person name="Peterson D.G."/>
            <person name="Pollock D.D."/>
            <person name="Pourmand N."/>
            <person name="Raney B.J."/>
            <person name="Roessler K.A."/>
            <person name="Sanford J.R."/>
            <person name="Sawyer R.H."/>
            <person name="Schmidt C.J."/>
            <person name="Triplett E.W."/>
            <person name="Tuberville T.D."/>
            <person name="Venegas-Anaya M."/>
            <person name="Howard J.T."/>
            <person name="Jarvis E.D."/>
            <person name="Guillette L.J.Jr."/>
            <person name="Glenn T.C."/>
            <person name="Green R.E."/>
            <person name="Ray D.A."/>
        </authorList>
    </citation>
    <scope>NUCLEOTIDE SEQUENCE [LARGE SCALE GENOMIC DNA]</scope>
    <source>
        <strain evidence="6">KSC_2009_1</strain>
    </source>
</reference>
<comment type="caution">
    <text evidence="6">The sequence shown here is derived from an EMBL/GenBank/DDBJ whole genome shotgun (WGS) entry which is preliminary data.</text>
</comment>
<evidence type="ECO:0000259" key="5">
    <source>
        <dbReference type="PROSITE" id="PS51980"/>
    </source>
</evidence>
<protein>
    <submittedName>
        <fullName evidence="6">Occludin</fullName>
    </submittedName>
</protein>
<dbReference type="Gene3D" id="6.10.140.340">
    <property type="match status" value="1"/>
</dbReference>
<dbReference type="InterPro" id="IPR031176">
    <property type="entry name" value="ELL/occludin"/>
</dbReference>
<comment type="similarity">
    <text evidence="1 2">Belongs to the ELL/occludin family.</text>
</comment>
<evidence type="ECO:0000256" key="2">
    <source>
        <dbReference type="PROSITE-ProRule" id="PRU01324"/>
    </source>
</evidence>
<feature type="domain" description="OCEL" evidence="5">
    <location>
        <begin position="135"/>
        <end position="243"/>
    </location>
</feature>
<dbReference type="PROSITE" id="PS51980">
    <property type="entry name" value="OCEL"/>
    <property type="match status" value="1"/>
</dbReference>
<feature type="region of interest" description="Disordered" evidence="4">
    <location>
        <begin position="19"/>
        <end position="151"/>
    </location>
</feature>
<feature type="compositionally biased region" description="Polar residues" evidence="4">
    <location>
        <begin position="66"/>
        <end position="87"/>
    </location>
</feature>
<feature type="coiled-coil region" evidence="3">
    <location>
        <begin position="164"/>
        <end position="191"/>
    </location>
</feature>
<sequence>MGDLRQGVNAGAWAQQVKNVANGTSTHDETATLAYSEKPTSPVHAAPSAYSYPPPPSTYYVPENYHTASSPAPVSEGQLATTFSTSTLEEKGRESTSRPSARRGRRRRRNPELDESQYETDYTTAMESSDERDKDEWSSVYPPITSDGARQEYKQEFDMDLKHYKQLCAEMDNINDELNQLSKQLDSLSEDSPQYQGVAEEYNRLKDLKRSPDYQTKKLETKSLRNKLFHIKRMVSDYDKLRG</sequence>
<dbReference type="Pfam" id="PF07303">
    <property type="entry name" value="Occludin_ELL"/>
    <property type="match status" value="1"/>
</dbReference>
<dbReference type="PANTHER" id="PTHR23288:SF6">
    <property type="entry name" value="OCCLUDIN"/>
    <property type="match status" value="1"/>
</dbReference>
<dbReference type="InterPro" id="IPR010844">
    <property type="entry name" value="Occludin_ELL"/>
</dbReference>
<dbReference type="PANTHER" id="PTHR23288">
    <property type="entry name" value="OCCLUDIN AND RNA POLYMERASE II ELONGATION FACTOR ELL"/>
    <property type="match status" value="1"/>
</dbReference>
<feature type="compositionally biased region" description="Low complexity" evidence="4">
    <location>
        <begin position="41"/>
        <end position="51"/>
    </location>
</feature>
<evidence type="ECO:0000256" key="1">
    <source>
        <dbReference type="ARBA" id="ARBA00009171"/>
    </source>
</evidence>
<dbReference type="AlphaFoldDB" id="A0A151MUR7"/>
<dbReference type="EMBL" id="AKHW03004936">
    <property type="protein sequence ID" value="KYO28260.1"/>
    <property type="molecule type" value="Genomic_DNA"/>
</dbReference>
<keyword evidence="7" id="KW-1185">Reference proteome</keyword>